<accession>A0A6A5SZ60</accession>
<sequence>MGIVDEWRAKLGLSKLECDSKLESNAMDTVTEGNGKMVHKLNPGTYGQVLAPGDADLKSFLHVFVGGWLCEMPNLPGLDGICNDMSHGWSYEGQTGHAEILTSPNYSKIGCEQYEGIWGCDLA</sequence>
<protein>
    <recommendedName>
        <fullName evidence="1">SCP domain-containing protein</fullName>
    </recommendedName>
</protein>
<evidence type="ECO:0000259" key="1">
    <source>
        <dbReference type="Pfam" id="PF00188"/>
    </source>
</evidence>
<dbReference type="Pfam" id="PF00188">
    <property type="entry name" value="CAP"/>
    <property type="match status" value="1"/>
</dbReference>
<dbReference type="EMBL" id="ML976008">
    <property type="protein sequence ID" value="KAF1945563.1"/>
    <property type="molecule type" value="Genomic_DNA"/>
</dbReference>
<proteinExistence type="predicted"/>
<name>A0A6A5SZ60_9PLEO</name>
<gene>
    <name evidence="2" type="ORF">EJ02DRAFT_338286</name>
</gene>
<dbReference type="Proteomes" id="UP000800038">
    <property type="component" value="Unassembled WGS sequence"/>
</dbReference>
<dbReference type="InterPro" id="IPR014044">
    <property type="entry name" value="CAP_dom"/>
</dbReference>
<dbReference type="InterPro" id="IPR035940">
    <property type="entry name" value="CAP_sf"/>
</dbReference>
<organism evidence="2 3">
    <name type="scientific">Clathrospora elynae</name>
    <dbReference type="NCBI Taxonomy" id="706981"/>
    <lineage>
        <taxon>Eukaryota</taxon>
        <taxon>Fungi</taxon>
        <taxon>Dikarya</taxon>
        <taxon>Ascomycota</taxon>
        <taxon>Pezizomycotina</taxon>
        <taxon>Dothideomycetes</taxon>
        <taxon>Pleosporomycetidae</taxon>
        <taxon>Pleosporales</taxon>
        <taxon>Diademaceae</taxon>
        <taxon>Clathrospora</taxon>
    </lineage>
</organism>
<dbReference type="OrthoDB" id="5350391at2759"/>
<reference evidence="2" key="1">
    <citation type="journal article" date="2020" name="Stud. Mycol.">
        <title>101 Dothideomycetes genomes: a test case for predicting lifestyles and emergence of pathogens.</title>
        <authorList>
            <person name="Haridas S."/>
            <person name="Albert R."/>
            <person name="Binder M."/>
            <person name="Bloem J."/>
            <person name="Labutti K."/>
            <person name="Salamov A."/>
            <person name="Andreopoulos B."/>
            <person name="Baker S."/>
            <person name="Barry K."/>
            <person name="Bills G."/>
            <person name="Bluhm B."/>
            <person name="Cannon C."/>
            <person name="Castanera R."/>
            <person name="Culley D."/>
            <person name="Daum C."/>
            <person name="Ezra D."/>
            <person name="Gonzalez J."/>
            <person name="Henrissat B."/>
            <person name="Kuo A."/>
            <person name="Liang C."/>
            <person name="Lipzen A."/>
            <person name="Lutzoni F."/>
            <person name="Magnuson J."/>
            <person name="Mondo S."/>
            <person name="Nolan M."/>
            <person name="Ohm R."/>
            <person name="Pangilinan J."/>
            <person name="Park H.-J."/>
            <person name="Ramirez L."/>
            <person name="Alfaro M."/>
            <person name="Sun H."/>
            <person name="Tritt A."/>
            <person name="Yoshinaga Y."/>
            <person name="Zwiers L.-H."/>
            <person name="Turgeon B."/>
            <person name="Goodwin S."/>
            <person name="Spatafora J."/>
            <person name="Crous P."/>
            <person name="Grigoriev I."/>
        </authorList>
    </citation>
    <scope>NUCLEOTIDE SEQUENCE</scope>
    <source>
        <strain evidence="2">CBS 161.51</strain>
    </source>
</reference>
<dbReference type="SUPFAM" id="SSF55797">
    <property type="entry name" value="PR-1-like"/>
    <property type="match status" value="1"/>
</dbReference>
<evidence type="ECO:0000313" key="2">
    <source>
        <dbReference type="EMBL" id="KAF1945563.1"/>
    </source>
</evidence>
<evidence type="ECO:0000313" key="3">
    <source>
        <dbReference type="Proteomes" id="UP000800038"/>
    </source>
</evidence>
<keyword evidence="3" id="KW-1185">Reference proteome</keyword>
<dbReference type="AlphaFoldDB" id="A0A6A5SZ60"/>
<feature type="domain" description="SCP" evidence="1">
    <location>
        <begin position="4"/>
        <end position="111"/>
    </location>
</feature>